<evidence type="ECO:0000313" key="2">
    <source>
        <dbReference type="Proteomes" id="UP000688137"/>
    </source>
</evidence>
<proteinExistence type="predicted"/>
<gene>
    <name evidence="1" type="ORF">PPRIM_AZ9-3.1.T0520186</name>
</gene>
<organism evidence="1 2">
    <name type="scientific">Paramecium primaurelia</name>
    <dbReference type="NCBI Taxonomy" id="5886"/>
    <lineage>
        <taxon>Eukaryota</taxon>
        <taxon>Sar</taxon>
        <taxon>Alveolata</taxon>
        <taxon>Ciliophora</taxon>
        <taxon>Intramacronucleata</taxon>
        <taxon>Oligohymenophorea</taxon>
        <taxon>Peniculida</taxon>
        <taxon>Parameciidae</taxon>
        <taxon>Paramecium</taxon>
    </lineage>
</organism>
<reference evidence="1" key="1">
    <citation type="submission" date="2021-01" db="EMBL/GenBank/DDBJ databases">
        <authorList>
            <consortium name="Genoscope - CEA"/>
            <person name="William W."/>
        </authorList>
    </citation>
    <scope>NUCLEOTIDE SEQUENCE</scope>
</reference>
<protein>
    <submittedName>
        <fullName evidence="1">Uncharacterized protein</fullName>
    </submittedName>
</protein>
<accession>A0A8S1M1M3</accession>
<name>A0A8S1M1M3_PARPR</name>
<comment type="caution">
    <text evidence="1">The sequence shown here is derived from an EMBL/GenBank/DDBJ whole genome shotgun (WGS) entry which is preliminary data.</text>
</comment>
<sequence>MELDSDTMLQMTYVEKCQWNFLNLSFKSKFCQKDCFFDKYNVSYYLNWILYTSWYDISKFFFHLILNLSILKQDWKILNYQHIVKGFHIYKRPLCRDSQTNYQIEIWVGSIFQQVYHQYGAIRTQWDEWFYQSFKLYKIFVSKKFDVNKAKMLNSISELKFSTKILGNLNFDISTSLTHLKLISTRKCQQGKNQKWQLCLKMIVSSLLPI</sequence>
<dbReference type="AlphaFoldDB" id="A0A8S1M1M3"/>
<evidence type="ECO:0000313" key="1">
    <source>
        <dbReference type="EMBL" id="CAD8074280.1"/>
    </source>
</evidence>
<dbReference type="EMBL" id="CAJJDM010000052">
    <property type="protein sequence ID" value="CAD8074280.1"/>
    <property type="molecule type" value="Genomic_DNA"/>
</dbReference>
<keyword evidence="2" id="KW-1185">Reference proteome</keyword>
<dbReference type="Proteomes" id="UP000688137">
    <property type="component" value="Unassembled WGS sequence"/>
</dbReference>